<sequence length="95" mass="10545">MLGYDSSLIITSPEFEDIVRDFNPEQVDTFENAIIGVIQSEKYGGPGFGVSDTSSQIAPGTYTPLQLQERFFSEKSLNGSDVSEKFILRQFGVEK</sequence>
<keyword evidence="2" id="KW-1185">Reference proteome</keyword>
<reference evidence="1 2" key="1">
    <citation type="submission" date="2017-12" db="EMBL/GenBank/DDBJ databases">
        <authorList>
            <person name="Hurst M.R.H."/>
        </authorList>
    </citation>
    <scope>NUCLEOTIDE SEQUENCE [LARGE SCALE GENOMIC DNA]</scope>
    <source>
        <strain evidence="1 2">BM15</strain>
    </source>
</reference>
<dbReference type="KEGG" id="paro:CUV01_02130"/>
<proteinExistence type="predicted"/>
<accession>A0A2K9ENR5</accession>
<gene>
    <name evidence="1" type="ORF">CUV01_02130</name>
</gene>
<organism evidence="1 2">
    <name type="scientific">Paracoccus tegillarcae</name>
    <dbReference type="NCBI Taxonomy" id="1529068"/>
    <lineage>
        <taxon>Bacteria</taxon>
        <taxon>Pseudomonadati</taxon>
        <taxon>Pseudomonadota</taxon>
        <taxon>Alphaproteobacteria</taxon>
        <taxon>Rhodobacterales</taxon>
        <taxon>Paracoccaceae</taxon>
        <taxon>Paracoccus</taxon>
    </lineage>
</organism>
<evidence type="ECO:0000313" key="1">
    <source>
        <dbReference type="EMBL" id="AUH32346.1"/>
    </source>
</evidence>
<dbReference type="Proteomes" id="UP000233742">
    <property type="component" value="Chromosome"/>
</dbReference>
<evidence type="ECO:0000313" key="2">
    <source>
        <dbReference type="Proteomes" id="UP000233742"/>
    </source>
</evidence>
<dbReference type="EMBL" id="CP025408">
    <property type="protein sequence ID" value="AUH32346.1"/>
    <property type="molecule type" value="Genomic_DNA"/>
</dbReference>
<name>A0A2K9ENR5_9RHOB</name>
<protein>
    <submittedName>
        <fullName evidence="1">Uncharacterized protein</fullName>
    </submittedName>
</protein>
<dbReference type="AlphaFoldDB" id="A0A2K9ENR5"/>